<dbReference type="SUPFAM" id="SSF46894">
    <property type="entry name" value="C-terminal effector domain of the bipartite response regulators"/>
    <property type="match status" value="1"/>
</dbReference>
<proteinExistence type="predicted"/>
<sequence>MTEAGEQRPVFRLLGPFEIDGIATPGATERAVLARLLAEPGVLVTLPELVEAVWGEAPPMLAGRKLRGTLRRLDKLLTGLATLELMSGGALLDVNRQLVDLHRFRVLVAKDEFAEALSLWHGPVAFAEVPGPYADAQAHRLAEERERAEQAQADQAEPDPLDLLRTHLTGAEPPALTLVRGSALDRADLLHELAADARDWFPGEVLHAELTEDPAEVFAALLGELGAAGLPPDGTARAGLYRSLAARRPVLLLLDSVRTAEQVRQFRPPSPEVLVVVAAWTAPEGLEPDLVVDLPETPGKVRVVRRSQRQRRRRVKVVRRGLPAGPRPTRWEEVRQEASQAAGFASAEDWAPALAAGRAVEAALLELEGREAELWQSVLARRLAVLPEPGRTPAQTAELLAAVGTGEGRALLELARCHRDAGEDEAAAEHYRLAADRLHADSPRVEVVALRELGALQQGEPAVATYRRVADLLRELGDERALAEVLDLLAAQREERRPGVHNVISGTVYGNVVQARDISGGIHFGPRDAR</sequence>
<dbReference type="InterPro" id="IPR036388">
    <property type="entry name" value="WH-like_DNA-bd_sf"/>
</dbReference>
<protein>
    <submittedName>
        <fullName evidence="1">Precorrin-6B methylase 1</fullName>
    </submittedName>
</protein>
<evidence type="ECO:0000313" key="1">
    <source>
        <dbReference type="EMBL" id="MBP2472029.1"/>
    </source>
</evidence>
<accession>A0ABS5A734</accession>
<dbReference type="EMBL" id="JAGIOO010000001">
    <property type="protein sequence ID" value="MBP2472029.1"/>
    <property type="molecule type" value="Genomic_DNA"/>
</dbReference>
<dbReference type="PANTHER" id="PTHR35807">
    <property type="entry name" value="TRANSCRIPTIONAL REGULATOR REDD-RELATED"/>
    <property type="match status" value="1"/>
</dbReference>
<dbReference type="Gene3D" id="1.10.10.10">
    <property type="entry name" value="Winged helix-like DNA-binding domain superfamily/Winged helix DNA-binding domain"/>
    <property type="match status" value="1"/>
</dbReference>
<dbReference type="InterPro" id="IPR016032">
    <property type="entry name" value="Sig_transdc_resp-reg_C-effctor"/>
</dbReference>
<dbReference type="RefSeq" id="WP_086781449.1">
    <property type="nucleotide sequence ID" value="NZ_JAGIOO010000001.1"/>
</dbReference>
<keyword evidence="1" id="KW-0808">Transferase</keyword>
<reference evidence="1 2" key="1">
    <citation type="submission" date="2021-03" db="EMBL/GenBank/DDBJ databases">
        <title>Sequencing the genomes of 1000 actinobacteria strains.</title>
        <authorList>
            <person name="Klenk H.-P."/>
        </authorList>
    </citation>
    <scope>NUCLEOTIDE SEQUENCE [LARGE SCALE GENOMIC DNA]</scope>
    <source>
        <strain evidence="1 2">DSM 44580</strain>
    </source>
</reference>
<comment type="caution">
    <text evidence="1">The sequence shown here is derived from an EMBL/GenBank/DDBJ whole genome shotgun (WGS) entry which is preliminary data.</text>
</comment>
<dbReference type="InterPro" id="IPR051677">
    <property type="entry name" value="AfsR-DnrI-RedD_regulator"/>
</dbReference>
<evidence type="ECO:0000313" key="2">
    <source>
        <dbReference type="Proteomes" id="UP001519363"/>
    </source>
</evidence>
<gene>
    <name evidence="1" type="ORF">JOF53_000901</name>
</gene>
<dbReference type="GO" id="GO:0008168">
    <property type="term" value="F:methyltransferase activity"/>
    <property type="evidence" value="ECO:0007669"/>
    <property type="project" value="UniProtKB-KW"/>
</dbReference>
<organism evidence="1 2">
    <name type="scientific">Crossiella equi</name>
    <dbReference type="NCBI Taxonomy" id="130796"/>
    <lineage>
        <taxon>Bacteria</taxon>
        <taxon>Bacillati</taxon>
        <taxon>Actinomycetota</taxon>
        <taxon>Actinomycetes</taxon>
        <taxon>Pseudonocardiales</taxon>
        <taxon>Pseudonocardiaceae</taxon>
        <taxon>Crossiella</taxon>
    </lineage>
</organism>
<name>A0ABS5A734_9PSEU</name>
<dbReference type="GO" id="GO:0032259">
    <property type="term" value="P:methylation"/>
    <property type="evidence" value="ECO:0007669"/>
    <property type="project" value="UniProtKB-KW"/>
</dbReference>
<keyword evidence="1" id="KW-0489">Methyltransferase</keyword>
<keyword evidence="2" id="KW-1185">Reference proteome</keyword>
<dbReference type="PANTHER" id="PTHR35807:SF1">
    <property type="entry name" value="TRANSCRIPTIONAL REGULATOR REDD"/>
    <property type="match status" value="1"/>
</dbReference>
<dbReference type="Proteomes" id="UP001519363">
    <property type="component" value="Unassembled WGS sequence"/>
</dbReference>